<name>A0A4U3LYA1_9ACTN</name>
<evidence type="ECO:0000313" key="4">
    <source>
        <dbReference type="Proteomes" id="UP000308705"/>
    </source>
</evidence>
<dbReference type="InterPro" id="IPR016181">
    <property type="entry name" value="Acyl_CoA_acyltransferase"/>
</dbReference>
<sequence length="205" mass="22685">MGVRPARLEDVDAVTSTQIRAWKHGYRDFLPPGPLEQMTGPAAEKMWRRQWDEAILSPPSPRHRVLVAVERVVPDTEEWHALGPGGVLAALPTAAERASDRVVGLASHGPAEDPDLHPGFTAELLTLLVDPNHIRRGHGSRLLNATVDHLRDDGYSSVVTWVFAENYAMLGFLESAGWGEDMAERVLDMGRPIRMVRMTTDISRA</sequence>
<comment type="caution">
    <text evidence="3">The sequence shown here is derived from an EMBL/GenBank/DDBJ whole genome shotgun (WGS) entry which is preliminary data.</text>
</comment>
<dbReference type="PANTHER" id="PTHR13947:SF37">
    <property type="entry name" value="LD18367P"/>
    <property type="match status" value="1"/>
</dbReference>
<dbReference type="RefSeq" id="WP_137251109.1">
    <property type="nucleotide sequence ID" value="NZ_SZQA01000046.1"/>
</dbReference>
<keyword evidence="4" id="KW-1185">Reference proteome</keyword>
<evidence type="ECO:0000259" key="2">
    <source>
        <dbReference type="PROSITE" id="PS51186"/>
    </source>
</evidence>
<dbReference type="InterPro" id="IPR000182">
    <property type="entry name" value="GNAT_dom"/>
</dbReference>
<proteinExistence type="predicted"/>
<organism evidence="3 4">
    <name type="scientific">Herbidospora galbida</name>
    <dbReference type="NCBI Taxonomy" id="2575442"/>
    <lineage>
        <taxon>Bacteria</taxon>
        <taxon>Bacillati</taxon>
        <taxon>Actinomycetota</taxon>
        <taxon>Actinomycetes</taxon>
        <taxon>Streptosporangiales</taxon>
        <taxon>Streptosporangiaceae</taxon>
        <taxon>Herbidospora</taxon>
    </lineage>
</organism>
<dbReference type="SUPFAM" id="SSF55729">
    <property type="entry name" value="Acyl-CoA N-acyltransferases (Nat)"/>
    <property type="match status" value="1"/>
</dbReference>
<gene>
    <name evidence="3" type="ORF">FDA94_33670</name>
</gene>
<dbReference type="Proteomes" id="UP000308705">
    <property type="component" value="Unassembled WGS sequence"/>
</dbReference>
<protein>
    <submittedName>
        <fullName evidence="3">GNAT family N-acetyltransferase</fullName>
    </submittedName>
</protein>
<dbReference type="InterPro" id="IPR050769">
    <property type="entry name" value="NAT_camello-type"/>
</dbReference>
<dbReference type="GO" id="GO:0008080">
    <property type="term" value="F:N-acetyltransferase activity"/>
    <property type="evidence" value="ECO:0007669"/>
    <property type="project" value="InterPro"/>
</dbReference>
<dbReference type="PROSITE" id="PS51186">
    <property type="entry name" value="GNAT"/>
    <property type="match status" value="1"/>
</dbReference>
<dbReference type="AlphaFoldDB" id="A0A4U3LYA1"/>
<accession>A0A4U3LYA1</accession>
<dbReference type="Pfam" id="PF00583">
    <property type="entry name" value="Acetyltransf_1"/>
    <property type="match status" value="1"/>
</dbReference>
<dbReference type="CDD" id="cd04301">
    <property type="entry name" value="NAT_SF"/>
    <property type="match status" value="1"/>
</dbReference>
<dbReference type="OrthoDB" id="5243635at2"/>
<evidence type="ECO:0000313" key="3">
    <source>
        <dbReference type="EMBL" id="TKK81218.1"/>
    </source>
</evidence>
<dbReference type="EMBL" id="SZQA01000046">
    <property type="protein sequence ID" value="TKK81218.1"/>
    <property type="molecule type" value="Genomic_DNA"/>
</dbReference>
<dbReference type="PANTHER" id="PTHR13947">
    <property type="entry name" value="GNAT FAMILY N-ACETYLTRANSFERASE"/>
    <property type="match status" value="1"/>
</dbReference>
<keyword evidence="1 3" id="KW-0808">Transferase</keyword>
<evidence type="ECO:0000256" key="1">
    <source>
        <dbReference type="ARBA" id="ARBA00022679"/>
    </source>
</evidence>
<dbReference type="Gene3D" id="3.40.630.30">
    <property type="match status" value="1"/>
</dbReference>
<reference evidence="3 4" key="1">
    <citation type="submission" date="2019-04" db="EMBL/GenBank/DDBJ databases">
        <title>Herbidospora sp. NEAU-GS14.nov., a novel actinomycete isolated from soil.</title>
        <authorList>
            <person name="Han L."/>
        </authorList>
    </citation>
    <scope>NUCLEOTIDE SEQUENCE [LARGE SCALE GENOMIC DNA]</scope>
    <source>
        <strain evidence="3 4">NEAU-GS14</strain>
    </source>
</reference>
<feature type="domain" description="N-acetyltransferase" evidence="2">
    <location>
        <begin position="1"/>
        <end position="194"/>
    </location>
</feature>